<dbReference type="Proteomes" id="UP000439903">
    <property type="component" value="Unassembled WGS sequence"/>
</dbReference>
<dbReference type="GO" id="GO:0006508">
    <property type="term" value="P:proteolysis"/>
    <property type="evidence" value="ECO:0007669"/>
    <property type="project" value="UniProtKB-KW"/>
</dbReference>
<dbReference type="GO" id="GO:0008233">
    <property type="term" value="F:peptidase activity"/>
    <property type="evidence" value="ECO:0007669"/>
    <property type="project" value="UniProtKB-KW"/>
</dbReference>
<dbReference type="InterPro" id="IPR009003">
    <property type="entry name" value="Peptidase_S1_PA"/>
</dbReference>
<keyword evidence="1" id="KW-0378">Hydrolase</keyword>
<keyword evidence="2" id="KW-1185">Reference proteome</keyword>
<protein>
    <submittedName>
        <fullName evidence="1">Serine protease</fullName>
    </submittedName>
</protein>
<proteinExistence type="predicted"/>
<sequence length="292" mass="32393">MFITSHSSVIFQKKNIDNTLVFMTPERIKETSIFKNKHKGNNENEKRNVNPRSIVVPPVFSQVSPEYNYPIGRFSIRLPDGSDNTCTASVINTANGNIGITAAHCLIDDNGEILDTNSMWFSPGYDNGTDGPLEIIEVEAVAVPLTFIVTGAWNDYALVKFAFNDPAEENETLQHYTGGLGWRFDVGDNTLTNVFGYPSTGDLENCTKDGKHLCEWQGYTQLEQGNHSFNYIISGLRLGNGANGGPLIFQYNRSINLGYVYSVHRGWDNDSNESVASIFDQLVFSGLLLQLS</sequence>
<dbReference type="Gene3D" id="2.40.10.10">
    <property type="entry name" value="Trypsin-like serine proteases"/>
    <property type="match status" value="2"/>
</dbReference>
<comment type="caution">
    <text evidence="1">The sequence shown here is derived from an EMBL/GenBank/DDBJ whole genome shotgun (WGS) entry which is preliminary data.</text>
</comment>
<keyword evidence="1" id="KW-0645">Protease</keyword>
<evidence type="ECO:0000313" key="1">
    <source>
        <dbReference type="EMBL" id="KAF0548847.1"/>
    </source>
</evidence>
<evidence type="ECO:0000313" key="2">
    <source>
        <dbReference type="Proteomes" id="UP000439903"/>
    </source>
</evidence>
<dbReference type="InterPro" id="IPR043504">
    <property type="entry name" value="Peptidase_S1_PA_chymotrypsin"/>
</dbReference>
<reference evidence="1 2" key="1">
    <citation type="journal article" date="2019" name="Environ. Microbiol.">
        <title>At the nexus of three kingdoms: the genome of the mycorrhizal fungus Gigaspora margarita provides insights into plant, endobacterial and fungal interactions.</title>
        <authorList>
            <person name="Venice F."/>
            <person name="Ghignone S."/>
            <person name="Salvioli di Fossalunga A."/>
            <person name="Amselem J."/>
            <person name="Novero M."/>
            <person name="Xianan X."/>
            <person name="Sedzielewska Toro K."/>
            <person name="Morin E."/>
            <person name="Lipzen A."/>
            <person name="Grigoriev I.V."/>
            <person name="Henrissat B."/>
            <person name="Martin F.M."/>
            <person name="Bonfante P."/>
        </authorList>
    </citation>
    <scope>NUCLEOTIDE SEQUENCE [LARGE SCALE GENOMIC DNA]</scope>
    <source>
        <strain evidence="1 2">BEG34</strain>
    </source>
</reference>
<dbReference type="OrthoDB" id="10297625at2759"/>
<dbReference type="SUPFAM" id="SSF50494">
    <property type="entry name" value="Trypsin-like serine proteases"/>
    <property type="match status" value="1"/>
</dbReference>
<gene>
    <name evidence="1" type="ORF">F8M41_025700</name>
</gene>
<accession>A0A8H4ESW4</accession>
<dbReference type="EMBL" id="WTPW01000094">
    <property type="protein sequence ID" value="KAF0548847.1"/>
    <property type="molecule type" value="Genomic_DNA"/>
</dbReference>
<name>A0A8H4ESW4_GIGMA</name>
<organism evidence="1 2">
    <name type="scientific">Gigaspora margarita</name>
    <dbReference type="NCBI Taxonomy" id="4874"/>
    <lineage>
        <taxon>Eukaryota</taxon>
        <taxon>Fungi</taxon>
        <taxon>Fungi incertae sedis</taxon>
        <taxon>Mucoromycota</taxon>
        <taxon>Glomeromycotina</taxon>
        <taxon>Glomeromycetes</taxon>
        <taxon>Diversisporales</taxon>
        <taxon>Gigasporaceae</taxon>
        <taxon>Gigaspora</taxon>
    </lineage>
</organism>
<dbReference type="AlphaFoldDB" id="A0A8H4ESW4"/>